<keyword evidence="2" id="KW-1185">Reference proteome</keyword>
<organism evidence="1 2">
    <name type="scientific">Talaromyces proteolyticus</name>
    <dbReference type="NCBI Taxonomy" id="1131652"/>
    <lineage>
        <taxon>Eukaryota</taxon>
        <taxon>Fungi</taxon>
        <taxon>Dikarya</taxon>
        <taxon>Ascomycota</taxon>
        <taxon>Pezizomycotina</taxon>
        <taxon>Eurotiomycetes</taxon>
        <taxon>Eurotiomycetidae</taxon>
        <taxon>Eurotiales</taxon>
        <taxon>Trichocomaceae</taxon>
        <taxon>Talaromyces</taxon>
        <taxon>Talaromyces sect. Bacilispori</taxon>
    </lineage>
</organism>
<proteinExistence type="predicted"/>
<comment type="caution">
    <text evidence="1">The sequence shown here is derived from an EMBL/GenBank/DDBJ whole genome shotgun (WGS) entry which is preliminary data.</text>
</comment>
<dbReference type="GeneID" id="70252366"/>
<gene>
    <name evidence="1" type="ORF">BGW36DRAFT_460050</name>
</gene>
<dbReference type="Proteomes" id="UP001201262">
    <property type="component" value="Unassembled WGS sequence"/>
</dbReference>
<reference evidence="1" key="1">
    <citation type="submission" date="2021-12" db="EMBL/GenBank/DDBJ databases">
        <title>Convergent genome expansion in fungi linked to evolution of root-endophyte symbiosis.</title>
        <authorList>
            <consortium name="DOE Joint Genome Institute"/>
            <person name="Ke Y.-H."/>
            <person name="Bonito G."/>
            <person name="Liao H.-L."/>
            <person name="Looney B."/>
            <person name="Rojas-Flechas A."/>
            <person name="Nash J."/>
            <person name="Hameed K."/>
            <person name="Schadt C."/>
            <person name="Martin F."/>
            <person name="Crous P.W."/>
            <person name="Miettinen O."/>
            <person name="Magnuson J.K."/>
            <person name="Labbe J."/>
            <person name="Jacobson D."/>
            <person name="Doktycz M.J."/>
            <person name="Veneault-Fourrey C."/>
            <person name="Kuo A."/>
            <person name="Mondo S."/>
            <person name="Calhoun S."/>
            <person name="Riley R."/>
            <person name="Ohm R."/>
            <person name="LaButti K."/>
            <person name="Andreopoulos B."/>
            <person name="Pangilinan J."/>
            <person name="Nolan M."/>
            <person name="Tritt A."/>
            <person name="Clum A."/>
            <person name="Lipzen A."/>
            <person name="Daum C."/>
            <person name="Barry K."/>
            <person name="Grigoriev I.V."/>
            <person name="Vilgalys R."/>
        </authorList>
    </citation>
    <scope>NUCLEOTIDE SEQUENCE</scope>
    <source>
        <strain evidence="1">PMI_201</strain>
    </source>
</reference>
<protein>
    <submittedName>
        <fullName evidence="1">Uncharacterized protein</fullName>
    </submittedName>
</protein>
<dbReference type="RefSeq" id="XP_046074685.1">
    <property type="nucleotide sequence ID" value="XM_046222079.1"/>
</dbReference>
<accession>A0AAD4L148</accession>
<evidence type="ECO:0000313" key="2">
    <source>
        <dbReference type="Proteomes" id="UP001201262"/>
    </source>
</evidence>
<evidence type="ECO:0000313" key="1">
    <source>
        <dbReference type="EMBL" id="KAH8700979.1"/>
    </source>
</evidence>
<name>A0AAD4L148_9EURO</name>
<dbReference type="AlphaFoldDB" id="A0AAD4L148"/>
<sequence length="186" mass="21484">MNRQNNSESLIVEPGGRIITSTERHMEIPSHSQQHLHDGDQLQRRHQVTRADYTLVEKAILKSFCFEGIHDRHESIVTAHENTFAWIFEDPAIHNRPWDSFNPMLKEQLFRQILATIAIDVDFFFFIDGLDEFDGDHTEIADFFNELSLIPKASVDSLQALGKELASIYLKIGHVEERNLEIKSLT</sequence>
<dbReference type="EMBL" id="JAJTJA010000004">
    <property type="protein sequence ID" value="KAH8700979.1"/>
    <property type="molecule type" value="Genomic_DNA"/>
</dbReference>